<organism evidence="1 2">
    <name type="scientific">Sinobacterium caligoides</name>
    <dbReference type="NCBI Taxonomy" id="933926"/>
    <lineage>
        <taxon>Bacteria</taxon>
        <taxon>Pseudomonadati</taxon>
        <taxon>Pseudomonadota</taxon>
        <taxon>Gammaproteobacteria</taxon>
        <taxon>Cellvibrionales</taxon>
        <taxon>Spongiibacteraceae</taxon>
        <taxon>Sinobacterium</taxon>
    </lineage>
</organism>
<protein>
    <submittedName>
        <fullName evidence="1">Uncharacterized protein</fullName>
    </submittedName>
</protein>
<name>A0A3N2DDR5_9GAMM</name>
<keyword evidence="2" id="KW-1185">Reference proteome</keyword>
<comment type="caution">
    <text evidence="1">The sequence shown here is derived from an EMBL/GenBank/DDBJ whole genome shotgun (WGS) entry which is preliminary data.</text>
</comment>
<gene>
    <name evidence="1" type="ORF">EDC56_3534</name>
</gene>
<evidence type="ECO:0000313" key="2">
    <source>
        <dbReference type="Proteomes" id="UP000275394"/>
    </source>
</evidence>
<reference evidence="1 2" key="1">
    <citation type="submission" date="2018-11" db="EMBL/GenBank/DDBJ databases">
        <title>Genomic Encyclopedia of Type Strains, Phase IV (KMG-IV): sequencing the most valuable type-strain genomes for metagenomic binning, comparative biology and taxonomic classification.</title>
        <authorList>
            <person name="Goeker M."/>
        </authorList>
    </citation>
    <scope>NUCLEOTIDE SEQUENCE [LARGE SCALE GENOMIC DNA]</scope>
    <source>
        <strain evidence="1 2">DSM 100316</strain>
    </source>
</reference>
<dbReference type="OrthoDB" id="5740573at2"/>
<proteinExistence type="predicted"/>
<dbReference type="RefSeq" id="WP_123713866.1">
    <property type="nucleotide sequence ID" value="NZ_RKHR01000008.1"/>
</dbReference>
<accession>A0A3N2DDR5</accession>
<dbReference type="AlphaFoldDB" id="A0A3N2DDR5"/>
<dbReference type="EMBL" id="RKHR01000008">
    <property type="protein sequence ID" value="ROR97867.1"/>
    <property type="molecule type" value="Genomic_DNA"/>
</dbReference>
<sequence>MRLSDTQILENLLDALDRLFDRECKVIDLHALLYASQVALREGSTAIELGHYTIAVSALVRGGAAEDIQREEALEITNNLRAELNELLPAS</sequence>
<dbReference type="Proteomes" id="UP000275394">
    <property type="component" value="Unassembled WGS sequence"/>
</dbReference>
<evidence type="ECO:0000313" key="1">
    <source>
        <dbReference type="EMBL" id="ROR97867.1"/>
    </source>
</evidence>